<evidence type="ECO:0000313" key="3">
    <source>
        <dbReference type="Proteomes" id="UP001596411"/>
    </source>
</evidence>
<protein>
    <submittedName>
        <fullName evidence="2">Uncharacterized protein</fullName>
    </submittedName>
</protein>
<name>A0ABW2ETF4_9GAMM</name>
<sequence>MIWHLIAAIFAGLGAAGLGQLLRLASGKRLPRWLVPVFAGLGMLGYQVYTEYSWFDHKRGQLPPSAEVVDEERSQVFWRPWTYLVPLTNAFRVVDHDSLRSTEIDGQRVVEFMLYRFERRPVDSVSHQALLLNCATRELLPLDEGPRLEHLRRLREEAALHRLLCASR</sequence>
<keyword evidence="1" id="KW-0812">Transmembrane</keyword>
<accession>A0ABW2ETF4</accession>
<proteinExistence type="predicted"/>
<dbReference type="EMBL" id="JBHSZP010000013">
    <property type="protein sequence ID" value="MFC7088927.1"/>
    <property type="molecule type" value="Genomic_DNA"/>
</dbReference>
<keyword evidence="3" id="KW-1185">Reference proteome</keyword>
<evidence type="ECO:0000313" key="2">
    <source>
        <dbReference type="EMBL" id="MFC7088927.1"/>
    </source>
</evidence>
<gene>
    <name evidence="2" type="ORF">ACFQH5_05125</name>
</gene>
<organism evidence="2 3">
    <name type="scientific">Halomonas salifodinae</name>
    <dbReference type="NCBI Taxonomy" id="438745"/>
    <lineage>
        <taxon>Bacteria</taxon>
        <taxon>Pseudomonadati</taxon>
        <taxon>Pseudomonadota</taxon>
        <taxon>Gammaproteobacteria</taxon>
        <taxon>Oceanospirillales</taxon>
        <taxon>Halomonadaceae</taxon>
        <taxon>Halomonas</taxon>
    </lineage>
</organism>
<dbReference type="Proteomes" id="UP001596411">
    <property type="component" value="Unassembled WGS sequence"/>
</dbReference>
<dbReference type="RefSeq" id="WP_346062560.1">
    <property type="nucleotide sequence ID" value="NZ_BAAADR010000012.1"/>
</dbReference>
<reference evidence="3" key="1">
    <citation type="journal article" date="2019" name="Int. J. Syst. Evol. Microbiol.">
        <title>The Global Catalogue of Microorganisms (GCM) 10K type strain sequencing project: providing services to taxonomists for standard genome sequencing and annotation.</title>
        <authorList>
            <consortium name="The Broad Institute Genomics Platform"/>
            <consortium name="The Broad Institute Genome Sequencing Center for Infectious Disease"/>
            <person name="Wu L."/>
            <person name="Ma J."/>
        </authorList>
    </citation>
    <scope>NUCLEOTIDE SEQUENCE [LARGE SCALE GENOMIC DNA]</scope>
    <source>
        <strain evidence="3">CGMCC 1.13666</strain>
    </source>
</reference>
<keyword evidence="1" id="KW-1133">Transmembrane helix</keyword>
<feature type="transmembrane region" description="Helical" evidence="1">
    <location>
        <begin position="33"/>
        <end position="49"/>
    </location>
</feature>
<evidence type="ECO:0000256" key="1">
    <source>
        <dbReference type="SAM" id="Phobius"/>
    </source>
</evidence>
<keyword evidence="1" id="KW-0472">Membrane</keyword>
<comment type="caution">
    <text evidence="2">The sequence shown here is derived from an EMBL/GenBank/DDBJ whole genome shotgun (WGS) entry which is preliminary data.</text>
</comment>